<evidence type="ECO:0000256" key="1">
    <source>
        <dbReference type="ARBA" id="ARBA00010272"/>
    </source>
</evidence>
<dbReference type="InterPro" id="IPR002767">
    <property type="entry name" value="Thiamine_BP"/>
</dbReference>
<evidence type="ECO:0000313" key="4">
    <source>
        <dbReference type="Proteomes" id="UP000238218"/>
    </source>
</evidence>
<dbReference type="SUPFAM" id="SSF89957">
    <property type="entry name" value="MTH1187/YkoF-like"/>
    <property type="match status" value="1"/>
</dbReference>
<dbReference type="PANTHER" id="PTHR33777">
    <property type="entry name" value="UPF0045 PROTEIN ECM15"/>
    <property type="match status" value="1"/>
</dbReference>
<dbReference type="NCBIfam" id="TIGR00106">
    <property type="entry name" value="MTH1187 family thiamine-binding protein"/>
    <property type="match status" value="1"/>
</dbReference>
<keyword evidence="4" id="KW-1185">Reference proteome</keyword>
<evidence type="ECO:0000259" key="2">
    <source>
        <dbReference type="Pfam" id="PF01910"/>
    </source>
</evidence>
<organism evidence="3 4">
    <name type="scientific">Aphanothece cf. minutissima CCALA 015</name>
    <dbReference type="NCBI Taxonomy" id="2107695"/>
    <lineage>
        <taxon>Bacteria</taxon>
        <taxon>Bacillati</taxon>
        <taxon>Cyanobacteriota</taxon>
        <taxon>Cyanophyceae</taxon>
        <taxon>Oscillatoriophycideae</taxon>
        <taxon>Chroococcales</taxon>
        <taxon>Aphanothecaceae</taxon>
        <taxon>Aphanothece</taxon>
    </lineage>
</organism>
<name>A0ABX5F8U1_9CHRO</name>
<feature type="domain" description="Thiamine-binding protein" evidence="2">
    <location>
        <begin position="5"/>
        <end position="95"/>
    </location>
</feature>
<dbReference type="PANTHER" id="PTHR33777:SF1">
    <property type="entry name" value="UPF0045 PROTEIN ECM15"/>
    <property type="match status" value="1"/>
</dbReference>
<dbReference type="Proteomes" id="UP000238218">
    <property type="component" value="Unassembled WGS sequence"/>
</dbReference>
<protein>
    <recommendedName>
        <fullName evidence="2">Thiamine-binding protein domain-containing protein</fullName>
    </recommendedName>
</protein>
<dbReference type="InterPro" id="IPR029756">
    <property type="entry name" value="MTH1187/YkoF-like"/>
</dbReference>
<comment type="caution">
    <text evidence="3">The sequence shown here is derived from an EMBL/GenBank/DDBJ whole genome shotgun (WGS) entry which is preliminary data.</text>
</comment>
<dbReference type="InterPro" id="IPR051614">
    <property type="entry name" value="UPF0045_domain"/>
</dbReference>
<sequence>MKVIVDLCVVPIGVGVNLASYIAACERVLLEAGLKVQLHPNGTAIEGEWAPVFRAIEACHRAVHGMGCPRIYTTVKVNTRTDRDQTMEDKVASVEALLQGMPEGGH</sequence>
<dbReference type="Pfam" id="PF01910">
    <property type="entry name" value="Thiamine_BP"/>
    <property type="match status" value="1"/>
</dbReference>
<comment type="similarity">
    <text evidence="1">Belongs to the UPF0045 family.</text>
</comment>
<accession>A0ABX5F8U1</accession>
<reference evidence="3 4" key="1">
    <citation type="submission" date="2018-02" db="EMBL/GenBank/DDBJ databases">
        <authorList>
            <person name="Moore K."/>
            <person name="Momper L."/>
        </authorList>
    </citation>
    <scope>NUCLEOTIDE SEQUENCE [LARGE SCALE GENOMIC DNA]</scope>
    <source>
        <strain evidence="3 4">CCALA 015</strain>
    </source>
</reference>
<dbReference type="Gene3D" id="3.30.70.930">
    <property type="match status" value="1"/>
</dbReference>
<reference evidence="3 4" key="2">
    <citation type="submission" date="2018-03" db="EMBL/GenBank/DDBJ databases">
        <title>The ancient ancestry and fast evolution of plastids.</title>
        <authorList>
            <person name="Moore K.R."/>
            <person name="Magnabosco C."/>
            <person name="Momper L."/>
            <person name="Gold D.A."/>
            <person name="Bosak T."/>
            <person name="Fournier G.P."/>
        </authorList>
    </citation>
    <scope>NUCLEOTIDE SEQUENCE [LARGE SCALE GENOMIC DNA]</scope>
    <source>
        <strain evidence="3 4">CCALA 015</strain>
    </source>
</reference>
<dbReference type="EMBL" id="PVWP01000006">
    <property type="protein sequence ID" value="PSB37212.1"/>
    <property type="molecule type" value="Genomic_DNA"/>
</dbReference>
<gene>
    <name evidence="3" type="ORF">C7B81_09645</name>
</gene>
<evidence type="ECO:0000313" key="3">
    <source>
        <dbReference type="EMBL" id="PSB37212.1"/>
    </source>
</evidence>
<proteinExistence type="inferred from homology"/>
<dbReference type="RefSeq" id="WP_106221232.1">
    <property type="nucleotide sequence ID" value="NZ_PVWP01000006.1"/>
</dbReference>